<dbReference type="AlphaFoldDB" id="A0A0A9A5M3"/>
<reference evidence="2" key="2">
    <citation type="journal article" date="2015" name="Data Brief">
        <title>Shoot transcriptome of the giant reed, Arundo donax.</title>
        <authorList>
            <person name="Barrero R.A."/>
            <person name="Guerrero F.D."/>
            <person name="Moolhuijzen P."/>
            <person name="Goolsby J.A."/>
            <person name="Tidwell J."/>
            <person name="Bellgard S.E."/>
            <person name="Bellgard M.I."/>
        </authorList>
    </citation>
    <scope>NUCLEOTIDE SEQUENCE</scope>
    <source>
        <tissue evidence="2">Shoot tissue taken approximately 20 cm above the soil surface</tissue>
    </source>
</reference>
<sequence>MVVARLSPPPPRCSRGIGGLPSSCIVGGLSGHQSTSTVPGSGCHSRSNTRRRRPTCSGSCRTCSRCRRRRSSSRCHRWTRSSRRRRCSSPSRHRHWATARPSALLRSPACRHKPALRCTTTTMLLALQRRTTLTPSRKLLNAGSPWSR</sequence>
<evidence type="ECO:0000256" key="1">
    <source>
        <dbReference type="SAM" id="MobiDB-lite"/>
    </source>
</evidence>
<proteinExistence type="predicted"/>
<protein>
    <submittedName>
        <fullName evidence="2">Uncharacterized protein</fullName>
    </submittedName>
</protein>
<name>A0A0A9A5M3_ARUDO</name>
<dbReference type="EMBL" id="GBRH01252682">
    <property type="protein sequence ID" value="JAD45213.1"/>
    <property type="molecule type" value="Transcribed_RNA"/>
</dbReference>
<accession>A0A0A9A5M3</accession>
<reference evidence="2" key="1">
    <citation type="submission" date="2014-09" db="EMBL/GenBank/DDBJ databases">
        <authorList>
            <person name="Magalhaes I.L.F."/>
            <person name="Oliveira U."/>
            <person name="Santos F.R."/>
            <person name="Vidigal T.H.D.A."/>
            <person name="Brescovit A.D."/>
            <person name="Santos A.J."/>
        </authorList>
    </citation>
    <scope>NUCLEOTIDE SEQUENCE</scope>
    <source>
        <tissue evidence="2">Shoot tissue taken approximately 20 cm above the soil surface</tissue>
    </source>
</reference>
<evidence type="ECO:0000313" key="2">
    <source>
        <dbReference type="EMBL" id="JAD45213.1"/>
    </source>
</evidence>
<feature type="region of interest" description="Disordered" evidence="1">
    <location>
        <begin position="35"/>
        <end position="62"/>
    </location>
</feature>
<organism evidence="2">
    <name type="scientific">Arundo donax</name>
    <name type="common">Giant reed</name>
    <name type="synonym">Donax arundinaceus</name>
    <dbReference type="NCBI Taxonomy" id="35708"/>
    <lineage>
        <taxon>Eukaryota</taxon>
        <taxon>Viridiplantae</taxon>
        <taxon>Streptophyta</taxon>
        <taxon>Embryophyta</taxon>
        <taxon>Tracheophyta</taxon>
        <taxon>Spermatophyta</taxon>
        <taxon>Magnoliopsida</taxon>
        <taxon>Liliopsida</taxon>
        <taxon>Poales</taxon>
        <taxon>Poaceae</taxon>
        <taxon>PACMAD clade</taxon>
        <taxon>Arundinoideae</taxon>
        <taxon>Arundineae</taxon>
        <taxon>Arundo</taxon>
    </lineage>
</organism>